<name>A0A395XDC8_9FIRM</name>
<reference evidence="4 6" key="1">
    <citation type="submission" date="2018-08" db="EMBL/GenBank/DDBJ databases">
        <title>A genome reference for cultivated species of the human gut microbiota.</title>
        <authorList>
            <person name="Zou Y."/>
            <person name="Xue W."/>
            <person name="Luo G."/>
        </authorList>
    </citation>
    <scope>NUCLEOTIDE SEQUENCE [LARGE SCALE GENOMIC DNA]</scope>
    <source>
        <strain evidence="4 6">AF14-23</strain>
    </source>
</reference>
<dbReference type="SMART" id="SM01324">
    <property type="entry name" value="YARHG"/>
    <property type="match status" value="1"/>
</dbReference>
<protein>
    <submittedName>
        <fullName evidence="4">YARHG domain-containing protein</fullName>
    </submittedName>
</protein>
<evidence type="ECO:0000313" key="5">
    <source>
        <dbReference type="EMBL" id="RYT68165.1"/>
    </source>
</evidence>
<dbReference type="AlphaFoldDB" id="A0A395XDC8"/>
<evidence type="ECO:0000313" key="4">
    <source>
        <dbReference type="EMBL" id="RGV65585.1"/>
    </source>
</evidence>
<feature type="compositionally biased region" description="Low complexity" evidence="1">
    <location>
        <begin position="471"/>
        <end position="488"/>
    </location>
</feature>
<accession>A0A395XDC8</accession>
<evidence type="ECO:0000313" key="6">
    <source>
        <dbReference type="Proteomes" id="UP000265828"/>
    </source>
</evidence>
<evidence type="ECO:0000256" key="2">
    <source>
        <dbReference type="SAM" id="SignalP"/>
    </source>
</evidence>
<organism evidence="4 6">
    <name type="scientific">Blautia obeum</name>
    <dbReference type="NCBI Taxonomy" id="40520"/>
    <lineage>
        <taxon>Bacteria</taxon>
        <taxon>Bacillati</taxon>
        <taxon>Bacillota</taxon>
        <taxon>Clostridia</taxon>
        <taxon>Lachnospirales</taxon>
        <taxon>Lachnospiraceae</taxon>
        <taxon>Blautia</taxon>
    </lineage>
</organism>
<dbReference type="InterPro" id="IPR025582">
    <property type="entry name" value="YARHG_dom"/>
</dbReference>
<evidence type="ECO:0000313" key="7">
    <source>
        <dbReference type="Proteomes" id="UP000293506"/>
    </source>
</evidence>
<sequence length="589" mass="67339">MCMKKIWMVMLFGIMLLMAKSNNVYAETYETDLSQYNVGDNILQTTFEINTDEECEYEIVESGTFHNGHAVVMMKERSDEEADEESGDEELFLGYINDKLELRCNLTEMFGCDTEQNQWFTWDDLGNCLIGSDLLLLRDGQHYIKLSENDSITYSKDGYYIFSIYNKSGYQHKENEYGLFNYNGKILMKGTETELPLAINEFENSMSGWRSYGSLFRCDGGFYNVETGQIISPDFPHGLEWFGEADHAKYLLAGDDGWNLRVYDSVGNKVSEFAVKTNFDRILGAKFISTDHVATAYAGKATLYDLNGNVIFSNADTEEIIVMNISPRDDGYSVCLLKGTVSEENYITILDNQGQMCFEPIACNVGIMDTPSSYDNDAVYEEYIGDLLSDDGIMTVPNEEETICVNLKGEKVLSIEYELDEAFRDGWLSLGRAYSDEDANVYHYIEKYATSESDWDGQDTTEYIEESSADTNIQNGENNQEETNTTTQDTNISTENTTEYILPDSDSRYISENELGGMSSEQLRLARNEIFARHGRKFKDAQLQEYFNTKSWYSPQYDADSFDENMEQILNQYELKNADVIKTRENEVQ</sequence>
<dbReference type="Proteomes" id="UP000293506">
    <property type="component" value="Unassembled WGS sequence"/>
</dbReference>
<proteinExistence type="predicted"/>
<evidence type="ECO:0000256" key="1">
    <source>
        <dbReference type="SAM" id="MobiDB-lite"/>
    </source>
</evidence>
<dbReference type="InterPro" id="IPR038434">
    <property type="entry name" value="YARHG_sf"/>
</dbReference>
<gene>
    <name evidence="4" type="ORF">DWW07_03270</name>
    <name evidence="5" type="ORF">EAI82_02875</name>
</gene>
<feature type="domain" description="YARHG" evidence="3">
    <location>
        <begin position="498"/>
        <end position="586"/>
    </location>
</feature>
<keyword evidence="2" id="KW-0732">Signal</keyword>
<dbReference type="EMBL" id="RCXQ01000002">
    <property type="protein sequence ID" value="RYT68165.1"/>
    <property type="molecule type" value="Genomic_DNA"/>
</dbReference>
<feature type="region of interest" description="Disordered" evidence="1">
    <location>
        <begin position="467"/>
        <end position="488"/>
    </location>
</feature>
<feature type="signal peptide" evidence="2">
    <location>
        <begin position="1"/>
        <end position="26"/>
    </location>
</feature>
<dbReference type="Gene3D" id="1.20.58.1690">
    <property type="match status" value="1"/>
</dbReference>
<dbReference type="Proteomes" id="UP000265828">
    <property type="component" value="Unassembled WGS sequence"/>
</dbReference>
<comment type="caution">
    <text evidence="4">The sequence shown here is derived from an EMBL/GenBank/DDBJ whole genome shotgun (WGS) entry which is preliminary data.</text>
</comment>
<dbReference type="Pfam" id="PF13308">
    <property type="entry name" value="YARHG"/>
    <property type="match status" value="1"/>
</dbReference>
<feature type="chain" id="PRO_5044587939" evidence="2">
    <location>
        <begin position="27"/>
        <end position="589"/>
    </location>
</feature>
<evidence type="ECO:0000259" key="3">
    <source>
        <dbReference type="SMART" id="SM01324"/>
    </source>
</evidence>
<dbReference type="EMBL" id="QRZI01000002">
    <property type="protein sequence ID" value="RGV65585.1"/>
    <property type="molecule type" value="Genomic_DNA"/>
</dbReference>
<reference evidence="5 7" key="2">
    <citation type="journal article" date="2019" name="Science, e1252229">
        <title>Invertible promoters mediate bacterial phase variation, antibiotic resistance, and host adaptation in the gut.</title>
        <authorList>
            <person name="Jiang X."/>
            <person name="Hall A.B."/>
            <person name="Arthur T.D."/>
            <person name="Plichta D.R."/>
            <person name="Covington C.T."/>
            <person name="Poyet M."/>
            <person name="Crothers J."/>
            <person name="Moses P.L."/>
            <person name="Tolonen A.C."/>
            <person name="Vlamakis H."/>
            <person name="Alm E.J."/>
            <person name="Xavier R.J."/>
        </authorList>
    </citation>
    <scope>NUCLEOTIDE SEQUENCE [LARGE SCALE GENOMIC DNA]</scope>
    <source>
        <strain evidence="7">af_0058</strain>
        <strain evidence="5">Af_0058</strain>
    </source>
</reference>